<dbReference type="PANTHER" id="PTHR41259:SF1">
    <property type="entry name" value="DOUBLE-STRAND BREAK REPAIR RAD50 ATPASE, PUTATIVE-RELATED"/>
    <property type="match status" value="1"/>
</dbReference>
<feature type="coiled-coil region" evidence="1">
    <location>
        <begin position="874"/>
        <end position="938"/>
    </location>
</feature>
<reference evidence="4 5" key="1">
    <citation type="journal article" date="2023" name="Genome Announc.">
        <title>Pan-Genome Analyses of the Genus Cohnella and Proposal of the Novel Species Cohnella silvisoli sp. nov., Isolated from Forest Soil.</title>
        <authorList>
            <person name="Wang C."/>
            <person name="Mao L."/>
            <person name="Bao G."/>
            <person name="Zhu H."/>
        </authorList>
    </citation>
    <scope>NUCLEOTIDE SEQUENCE [LARGE SCALE GENOMIC DNA]</scope>
    <source>
        <strain evidence="4 5">NL03-T5-1</strain>
    </source>
</reference>
<dbReference type="Gene3D" id="3.40.50.300">
    <property type="entry name" value="P-loop containing nucleotide triphosphate hydrolases"/>
    <property type="match status" value="2"/>
</dbReference>
<feature type="coiled-coil region" evidence="1">
    <location>
        <begin position="643"/>
        <end position="677"/>
    </location>
</feature>
<feature type="transmembrane region" description="Helical" evidence="2">
    <location>
        <begin position="506"/>
        <end position="527"/>
    </location>
</feature>
<dbReference type="InterPro" id="IPR038734">
    <property type="entry name" value="YhaN_AAA"/>
</dbReference>
<dbReference type="SUPFAM" id="SSF52540">
    <property type="entry name" value="P-loop containing nucleoside triphosphate hydrolases"/>
    <property type="match status" value="1"/>
</dbReference>
<protein>
    <submittedName>
        <fullName evidence="4">AAA family ATPase</fullName>
    </submittedName>
</protein>
<keyword evidence="2" id="KW-0812">Transmembrane</keyword>
<comment type="caution">
    <text evidence="4">The sequence shown here is derived from an EMBL/GenBank/DDBJ whole genome shotgun (WGS) entry which is preliminary data.</text>
</comment>
<dbReference type="Pfam" id="PF13514">
    <property type="entry name" value="AAA_27"/>
    <property type="match status" value="1"/>
</dbReference>
<gene>
    <name evidence="4" type="ORF">QJS35_05705</name>
</gene>
<evidence type="ECO:0000313" key="4">
    <source>
        <dbReference type="EMBL" id="MEQ4481889.1"/>
    </source>
</evidence>
<dbReference type="EMBL" id="JASKHM010000002">
    <property type="protein sequence ID" value="MEQ4481889.1"/>
    <property type="molecule type" value="Genomic_DNA"/>
</dbReference>
<keyword evidence="2" id="KW-0472">Membrane</keyword>
<accession>A0ABV1KP97</accession>
<evidence type="ECO:0000259" key="3">
    <source>
        <dbReference type="Pfam" id="PF13514"/>
    </source>
</evidence>
<keyword evidence="1" id="KW-0175">Coiled coil</keyword>
<feature type="transmembrane region" description="Helical" evidence="2">
    <location>
        <begin position="534"/>
        <end position="554"/>
    </location>
</feature>
<dbReference type="RefSeq" id="WP_232189346.1">
    <property type="nucleotide sequence ID" value="NZ_JAIOAP010000019.1"/>
</dbReference>
<name>A0ABV1KP97_9BACL</name>
<feature type="domain" description="YhaN AAA" evidence="3">
    <location>
        <begin position="1"/>
        <end position="202"/>
    </location>
</feature>
<evidence type="ECO:0000256" key="2">
    <source>
        <dbReference type="SAM" id="Phobius"/>
    </source>
</evidence>
<keyword evidence="2" id="KW-1133">Transmembrane helix</keyword>
<evidence type="ECO:0000256" key="1">
    <source>
        <dbReference type="SAM" id="Coils"/>
    </source>
</evidence>
<dbReference type="Proteomes" id="UP001493487">
    <property type="component" value="Unassembled WGS sequence"/>
</dbReference>
<organism evidence="4 5">
    <name type="scientific">Cohnella silvisoli</name>
    <dbReference type="NCBI Taxonomy" id="2873699"/>
    <lineage>
        <taxon>Bacteria</taxon>
        <taxon>Bacillati</taxon>
        <taxon>Bacillota</taxon>
        <taxon>Bacilli</taxon>
        <taxon>Bacillales</taxon>
        <taxon>Paenibacillaceae</taxon>
        <taxon>Cohnella</taxon>
    </lineage>
</organism>
<dbReference type="PANTHER" id="PTHR41259">
    <property type="entry name" value="DOUBLE-STRAND BREAK REPAIR RAD50 ATPASE, PUTATIVE-RELATED"/>
    <property type="match status" value="1"/>
</dbReference>
<dbReference type="InterPro" id="IPR027417">
    <property type="entry name" value="P-loop_NTPase"/>
</dbReference>
<sequence>MYIRELQVDGYGALQGVKLEFDAPVTVLYGLNEAGKSTLLRFIRSMLFGFPTRKDPVERGEPVFGGRHGGRLRLLDKSGREWLVERYAERGNGVSVREEGGIERFMAQAEWERLLLGGISERLFRQLFAVSLNELHELRSLQGEEIGNYLYHAGLAGGSALTAARRRISSEMDRLYRPKGTTQEMNRLLSAIKETETAIRHSRDSVAYYNETREALVQVENRLVVVEQRFPDLRMRAAKLQGAYELREWWLKREALLAEETRLREQLPDPTVPLLREESAISWSDLKERRAAAAGKLEEARGKTKDLRLLREKLIWDSELVAALPEWERLETQREAMVAKREERSMLETERRTLDETVQSTLLRLSADWGEAELLAFGGLAAEREQVRRQQQSWEEAERASISLQAEIRRISRQMEVLKAEESTVDGSAKSKNPSFVSSEGKGYGQAMPFGLFLPRTKSALLQAWHNVEDARRTYERARANIVPPSRSFSARSSANANSKSGSSKWLYTVAGLLCLTAASLPFMVGTEGPFSTVSYFISAIFLLVAAVTFVVAARRHSGTTPAVLDDSASASDYSASLRIHQRQVNERLRQLIDNHEIAAARLFSDSTDTTPTAFMQQTDNEDTVWQQLRTAVHGQLDRLEEIDRGNFKHQELQSRLQELQLEKELVERDSIKQQERLNELLTQWQQWLRTRKLPSHLAPDSLPELISMAGQGQIVLRQRQRVIERLATLNQSILEFEQAAIRLQDGCPASDNLRKDPFHAVQWQYREAVKQQAVKEEAEQLDRQIAVLAALVDEVAVEIAEIENGISALFTELRVSNEAELEQRLRIDERCLALRKEAREIGLRLESGRDQDAQAQLHELLASYDEATLSAMLSEQKILLAAEEQERSDLLDRRGRLTQELDRLRSEAELEDKGARLREMQSKLEQLSERYAILALSDQLIVQTKAVFEDEKQPEVLQKSSRYLQQMTNGAYIRILAPGDTPTLLAETHDRKLLDSSFLSRGTQEQLYLAMRFALCDAASPVHPLPLLLDDLFVHFDERRLTHTLPVLEDLAQTRQVLMFTCHRHAAQTIASGIPGARMLTLGG</sequence>
<evidence type="ECO:0000313" key="5">
    <source>
        <dbReference type="Proteomes" id="UP001493487"/>
    </source>
</evidence>
<proteinExistence type="predicted"/>
<keyword evidence="5" id="KW-1185">Reference proteome</keyword>
<feature type="coiled-coil region" evidence="1">
    <location>
        <begin position="380"/>
        <end position="421"/>
    </location>
</feature>